<reference evidence="4" key="1">
    <citation type="journal article" date="2019" name="Int. J. Syst. Evol. Microbiol.">
        <title>The Global Catalogue of Microorganisms (GCM) 10K type strain sequencing project: providing services to taxonomists for standard genome sequencing and annotation.</title>
        <authorList>
            <consortium name="The Broad Institute Genomics Platform"/>
            <consortium name="The Broad Institute Genome Sequencing Center for Infectious Disease"/>
            <person name="Wu L."/>
            <person name="Ma J."/>
        </authorList>
    </citation>
    <scope>NUCLEOTIDE SEQUENCE [LARGE SCALE GENOMIC DNA]</scope>
    <source>
        <strain evidence="4">CCUG 49679</strain>
    </source>
</reference>
<dbReference type="SUPFAM" id="SSF54909">
    <property type="entry name" value="Dimeric alpha+beta barrel"/>
    <property type="match status" value="1"/>
</dbReference>
<feature type="domain" description="ABM" evidence="2">
    <location>
        <begin position="36"/>
        <end position="129"/>
    </location>
</feature>
<keyword evidence="4" id="KW-1185">Reference proteome</keyword>
<dbReference type="PANTHER" id="PTHR33336">
    <property type="entry name" value="QUINOL MONOOXYGENASE YGIN-RELATED"/>
    <property type="match status" value="1"/>
</dbReference>
<gene>
    <name evidence="3" type="ORF">ACFPVY_02650</name>
</gene>
<keyword evidence="3" id="KW-0560">Oxidoreductase</keyword>
<dbReference type="RefSeq" id="WP_379790163.1">
    <property type="nucleotide sequence ID" value="NZ_JBHSQB010000003.1"/>
</dbReference>
<dbReference type="EC" id="1.-.-.-" evidence="3"/>
<comment type="caution">
    <text evidence="3">The sequence shown here is derived from an EMBL/GenBank/DDBJ whole genome shotgun (WGS) entry which is preliminary data.</text>
</comment>
<dbReference type="InterPro" id="IPR050744">
    <property type="entry name" value="AI-2_Isomerase_LsrG"/>
</dbReference>
<feature type="signal peptide" evidence="1">
    <location>
        <begin position="1"/>
        <end position="23"/>
    </location>
</feature>
<evidence type="ECO:0000259" key="2">
    <source>
        <dbReference type="PROSITE" id="PS51725"/>
    </source>
</evidence>
<dbReference type="PANTHER" id="PTHR33336:SF3">
    <property type="entry name" value="ABM DOMAIN-CONTAINING PROTEIN"/>
    <property type="match status" value="1"/>
</dbReference>
<evidence type="ECO:0000313" key="3">
    <source>
        <dbReference type="EMBL" id="MFC6095532.1"/>
    </source>
</evidence>
<dbReference type="GO" id="GO:0004497">
    <property type="term" value="F:monooxygenase activity"/>
    <property type="evidence" value="ECO:0007669"/>
    <property type="project" value="UniProtKB-KW"/>
</dbReference>
<dbReference type="PROSITE" id="PS51725">
    <property type="entry name" value="ABM"/>
    <property type="match status" value="1"/>
</dbReference>
<dbReference type="EMBL" id="JBHSQB010000003">
    <property type="protein sequence ID" value="MFC6095532.1"/>
    <property type="molecule type" value="Genomic_DNA"/>
</dbReference>
<dbReference type="InterPro" id="IPR007138">
    <property type="entry name" value="ABM_dom"/>
</dbReference>
<dbReference type="PROSITE" id="PS51257">
    <property type="entry name" value="PROKAR_LIPOPROTEIN"/>
    <property type="match status" value="1"/>
</dbReference>
<protein>
    <submittedName>
        <fullName evidence="3">Quinol monooxygenase</fullName>
        <ecNumber evidence="3">1.-.-.-</ecNumber>
    </submittedName>
</protein>
<dbReference type="InterPro" id="IPR011008">
    <property type="entry name" value="Dimeric_a/b-barrel"/>
</dbReference>
<evidence type="ECO:0000256" key="1">
    <source>
        <dbReference type="SAM" id="SignalP"/>
    </source>
</evidence>
<accession>A0ABW1PKR7</accession>
<dbReference type="Proteomes" id="UP001596287">
    <property type="component" value="Unassembled WGS sequence"/>
</dbReference>
<keyword evidence="1" id="KW-0732">Signal</keyword>
<dbReference type="Pfam" id="PF03992">
    <property type="entry name" value="ABM"/>
    <property type="match status" value="1"/>
</dbReference>
<name>A0ABW1PKR7_9FLAO</name>
<proteinExistence type="predicted"/>
<evidence type="ECO:0000313" key="4">
    <source>
        <dbReference type="Proteomes" id="UP001596287"/>
    </source>
</evidence>
<feature type="chain" id="PRO_5046635738" evidence="1">
    <location>
        <begin position="24"/>
        <end position="142"/>
    </location>
</feature>
<keyword evidence="3" id="KW-0503">Monooxygenase</keyword>
<organism evidence="3 4">
    <name type="scientific">Flavobacterium qiangtangense</name>
    <dbReference type="NCBI Taxonomy" id="1442595"/>
    <lineage>
        <taxon>Bacteria</taxon>
        <taxon>Pseudomonadati</taxon>
        <taxon>Bacteroidota</taxon>
        <taxon>Flavobacteriia</taxon>
        <taxon>Flavobacteriales</taxon>
        <taxon>Flavobacteriaceae</taxon>
        <taxon>Flavobacterium</taxon>
    </lineage>
</organism>
<sequence length="142" mass="16641">MKFIKTEFLFLLTILFFSSCAQKAQENINVSSDKMIIRISEIEIDPNYLDEYISILKEEAEASVRLEKGVVSIYPMLQKEKPNEIRILEIYADKYAYEAHLQTPHFKHYKTTTLEMVKALKLIDMEAIDGETMPKIFTKLRQ</sequence>
<dbReference type="Gene3D" id="3.30.70.100">
    <property type="match status" value="1"/>
</dbReference>